<dbReference type="InterPro" id="IPR006059">
    <property type="entry name" value="SBP"/>
</dbReference>
<dbReference type="SUPFAM" id="SSF53850">
    <property type="entry name" value="Periplasmic binding protein-like II"/>
    <property type="match status" value="1"/>
</dbReference>
<feature type="region of interest" description="Disordered" evidence="1">
    <location>
        <begin position="26"/>
        <end position="62"/>
    </location>
</feature>
<dbReference type="EMBL" id="JASKHM010000012">
    <property type="protein sequence ID" value="MEQ4484717.1"/>
    <property type="molecule type" value="Genomic_DNA"/>
</dbReference>
<accession>A0ABV1KYX7</accession>
<dbReference type="PROSITE" id="PS51257">
    <property type="entry name" value="PROKAR_LIPOPROTEIN"/>
    <property type="match status" value="1"/>
</dbReference>
<proteinExistence type="predicted"/>
<keyword evidence="4" id="KW-1185">Reference proteome</keyword>
<comment type="caution">
    <text evidence="3">The sequence shown here is derived from an EMBL/GenBank/DDBJ whole genome shotgun (WGS) entry which is preliminary data.</text>
</comment>
<dbReference type="PANTHER" id="PTHR43649:SF12">
    <property type="entry name" value="DIACETYLCHITOBIOSE BINDING PROTEIN DASA"/>
    <property type="match status" value="1"/>
</dbReference>
<name>A0ABV1KYX7_9BACL</name>
<sequence>MNRKRMASWALVGTLVLSAVLSACTDNKNSSNTSSPSPSSSSTSSPAPSSSASAPAMADGPLGKYDPPITVTTVRMFNSGLEFVKGQDWDNNVYTNGLKDELGIIVKNQWIVDDQQYTNKLNVSMVSGDLPDVFEVTLQQLQLLVEAGALADLTDAYNKYSSDLTKKSFGEGDGIALKAVTFNGKLMAIPNGGTTGREDSQFIWIRKDWLKKLNLQPPATMDDVVNIAKAFATGDPDGNNKKDTFGLNLDYNLFNGWAGLDGFFNGYHAYPYNPGGPTATGLNLMFLNKGGQLDYADIQPEVKTALGKLQELYKAGAINPEFSVMSGEKSAELATAGKVGMTFGQFWNAGWPLNEMKSKDPKVDWGVFPLVSADDQPVLKTSNSITPTRFWVVSKNAKNPEAAIKFLNFYLEKNYGETRDENYHSVKQDGKDIATFGLSPVLGGFSETNQNDFYAVQDAFKSNDPSKLNPTAKGYYDGIVNYRKGDLKAWPNELMFGTEDGSAYGILGTYKKNNEFMTNAYLGAPTATMAKNGPALKDLEVKEFTKIIMGEQPLDTFDTFVDNWKKQGGQQILNEVNEWLKQHQ</sequence>
<evidence type="ECO:0000256" key="1">
    <source>
        <dbReference type="SAM" id="MobiDB-lite"/>
    </source>
</evidence>
<evidence type="ECO:0000313" key="3">
    <source>
        <dbReference type="EMBL" id="MEQ4484717.1"/>
    </source>
</evidence>
<organism evidence="3 4">
    <name type="scientific">Cohnella silvisoli</name>
    <dbReference type="NCBI Taxonomy" id="2873699"/>
    <lineage>
        <taxon>Bacteria</taxon>
        <taxon>Bacillati</taxon>
        <taxon>Bacillota</taxon>
        <taxon>Bacilli</taxon>
        <taxon>Bacillales</taxon>
        <taxon>Paenibacillaceae</taxon>
        <taxon>Cohnella</taxon>
    </lineage>
</organism>
<feature type="compositionally biased region" description="Low complexity" evidence="1">
    <location>
        <begin position="29"/>
        <end position="56"/>
    </location>
</feature>
<reference evidence="3 4" key="1">
    <citation type="journal article" date="2023" name="Genome Announc.">
        <title>Pan-Genome Analyses of the Genus Cohnella and Proposal of the Novel Species Cohnella silvisoli sp. nov., Isolated from Forest Soil.</title>
        <authorList>
            <person name="Wang C."/>
            <person name="Mao L."/>
            <person name="Bao G."/>
            <person name="Zhu H."/>
        </authorList>
    </citation>
    <scope>NUCLEOTIDE SEQUENCE [LARGE SCALE GENOMIC DNA]</scope>
    <source>
        <strain evidence="3 4">NL03-T5-1</strain>
    </source>
</reference>
<dbReference type="RefSeq" id="WP_232187096.1">
    <property type="nucleotide sequence ID" value="NZ_JAIOAP010000011.1"/>
</dbReference>
<dbReference type="Pfam" id="PF01547">
    <property type="entry name" value="SBP_bac_1"/>
    <property type="match status" value="1"/>
</dbReference>
<feature type="chain" id="PRO_5046986279" evidence="2">
    <location>
        <begin position="26"/>
        <end position="584"/>
    </location>
</feature>
<dbReference type="InterPro" id="IPR050490">
    <property type="entry name" value="Bact_solute-bd_prot1"/>
</dbReference>
<gene>
    <name evidence="3" type="ORF">QJS35_20235</name>
</gene>
<dbReference type="Proteomes" id="UP001493487">
    <property type="component" value="Unassembled WGS sequence"/>
</dbReference>
<evidence type="ECO:0000313" key="4">
    <source>
        <dbReference type="Proteomes" id="UP001493487"/>
    </source>
</evidence>
<keyword evidence="2" id="KW-0732">Signal</keyword>
<evidence type="ECO:0000256" key="2">
    <source>
        <dbReference type="SAM" id="SignalP"/>
    </source>
</evidence>
<dbReference type="Gene3D" id="3.40.190.10">
    <property type="entry name" value="Periplasmic binding protein-like II"/>
    <property type="match status" value="3"/>
</dbReference>
<protein>
    <submittedName>
        <fullName evidence="3">Extracellular solute-binding protein</fullName>
    </submittedName>
</protein>
<feature type="signal peptide" evidence="2">
    <location>
        <begin position="1"/>
        <end position="25"/>
    </location>
</feature>
<dbReference type="PANTHER" id="PTHR43649">
    <property type="entry name" value="ARABINOSE-BINDING PROTEIN-RELATED"/>
    <property type="match status" value="1"/>
</dbReference>
<dbReference type="CDD" id="cd13580">
    <property type="entry name" value="PBP2_AlgQ_like_1"/>
    <property type="match status" value="1"/>
</dbReference>